<keyword evidence="3" id="KW-1185">Reference proteome</keyword>
<gene>
    <name evidence="2" type="ORF">EST38_g12631</name>
</gene>
<feature type="region of interest" description="Disordered" evidence="1">
    <location>
        <begin position="75"/>
        <end position="193"/>
    </location>
</feature>
<dbReference type="Proteomes" id="UP000290288">
    <property type="component" value="Unassembled WGS sequence"/>
</dbReference>
<sequence length="193" mass="21294">KGGQYRMILNLRAITLIDDECRKMSEQRTRDKTDGNKAQITTLKRKRVYSDRDAAQEPAKRAVVDPVTVLYEEGPAAVDGDPAPYDAPRIIEADPALNDGQDTAEHATNAATQTTEGNRVVAADPASESIEYSHQRDDTNDGAKGGGATEIDGRKERDEDGARDEVTERAKDNDIENMDPNEYEGHEEMDVDM</sequence>
<feature type="non-terminal residue" evidence="2">
    <location>
        <position position="1"/>
    </location>
</feature>
<name>A0A4Q2D1Y3_9AGAR</name>
<comment type="caution">
    <text evidence="2">The sequence shown here is derived from an EMBL/GenBank/DDBJ whole genome shotgun (WGS) entry which is preliminary data.</text>
</comment>
<feature type="compositionally biased region" description="Basic and acidic residues" evidence="1">
    <location>
        <begin position="151"/>
        <end position="174"/>
    </location>
</feature>
<reference evidence="2 3" key="1">
    <citation type="submission" date="2019-01" db="EMBL/GenBank/DDBJ databases">
        <title>Draft genome sequence of Psathyrella aberdarensis IHI B618.</title>
        <authorList>
            <person name="Buettner E."/>
            <person name="Kellner H."/>
        </authorList>
    </citation>
    <scope>NUCLEOTIDE SEQUENCE [LARGE SCALE GENOMIC DNA]</scope>
    <source>
        <strain evidence="2 3">IHI B618</strain>
    </source>
</reference>
<proteinExistence type="predicted"/>
<dbReference type="EMBL" id="SDEE01000976">
    <property type="protein sequence ID" value="RXW13220.1"/>
    <property type="molecule type" value="Genomic_DNA"/>
</dbReference>
<accession>A0A4Q2D1Y3</accession>
<evidence type="ECO:0000313" key="2">
    <source>
        <dbReference type="EMBL" id="RXW13220.1"/>
    </source>
</evidence>
<evidence type="ECO:0000313" key="3">
    <source>
        <dbReference type="Proteomes" id="UP000290288"/>
    </source>
</evidence>
<organism evidence="2 3">
    <name type="scientific">Candolleomyces aberdarensis</name>
    <dbReference type="NCBI Taxonomy" id="2316362"/>
    <lineage>
        <taxon>Eukaryota</taxon>
        <taxon>Fungi</taxon>
        <taxon>Dikarya</taxon>
        <taxon>Basidiomycota</taxon>
        <taxon>Agaricomycotina</taxon>
        <taxon>Agaricomycetes</taxon>
        <taxon>Agaricomycetidae</taxon>
        <taxon>Agaricales</taxon>
        <taxon>Agaricineae</taxon>
        <taxon>Psathyrellaceae</taxon>
        <taxon>Candolleomyces</taxon>
    </lineage>
</organism>
<feature type="compositionally biased region" description="Basic and acidic residues" evidence="1">
    <location>
        <begin position="131"/>
        <end position="141"/>
    </location>
</feature>
<feature type="compositionally biased region" description="Basic and acidic residues" evidence="1">
    <location>
        <begin position="183"/>
        <end position="193"/>
    </location>
</feature>
<dbReference type="AlphaFoldDB" id="A0A4Q2D1Y3"/>
<evidence type="ECO:0000256" key="1">
    <source>
        <dbReference type="SAM" id="MobiDB-lite"/>
    </source>
</evidence>
<protein>
    <submittedName>
        <fullName evidence="2">Uncharacterized protein</fullName>
    </submittedName>
</protein>